<sequence length="76" mass="9035">MDLQELSMQYRTTAERVEDRLYILKEQRKHVLGEESILLESRIAALYAELLELRKTAFYLANYEQEDKGYGFQTQS</sequence>
<dbReference type="Proteomes" id="UP000660861">
    <property type="component" value="Unassembled WGS sequence"/>
</dbReference>
<dbReference type="RefSeq" id="WP_262397699.1">
    <property type="nucleotide sequence ID" value="NZ_JACRTC010000004.1"/>
</dbReference>
<organism evidence="1 2">
    <name type="scientific">Zongyangia hominis</name>
    <dbReference type="NCBI Taxonomy" id="2763677"/>
    <lineage>
        <taxon>Bacteria</taxon>
        <taxon>Bacillati</taxon>
        <taxon>Bacillota</taxon>
        <taxon>Clostridia</taxon>
        <taxon>Eubacteriales</taxon>
        <taxon>Oscillospiraceae</taxon>
        <taxon>Zongyangia</taxon>
    </lineage>
</organism>
<dbReference type="EMBL" id="JACRTC010000004">
    <property type="protein sequence ID" value="MBC8570602.1"/>
    <property type="molecule type" value="Genomic_DNA"/>
</dbReference>
<dbReference type="AlphaFoldDB" id="A0A926IBW3"/>
<keyword evidence="2" id="KW-1185">Reference proteome</keyword>
<proteinExistence type="predicted"/>
<comment type="caution">
    <text evidence="1">The sequence shown here is derived from an EMBL/GenBank/DDBJ whole genome shotgun (WGS) entry which is preliminary data.</text>
</comment>
<accession>A0A926IBW3</accession>
<evidence type="ECO:0000313" key="2">
    <source>
        <dbReference type="Proteomes" id="UP000660861"/>
    </source>
</evidence>
<reference evidence="1" key="1">
    <citation type="submission" date="2020-08" db="EMBL/GenBank/DDBJ databases">
        <title>Genome public.</title>
        <authorList>
            <person name="Liu C."/>
            <person name="Sun Q."/>
        </authorList>
    </citation>
    <scope>NUCLEOTIDE SEQUENCE</scope>
    <source>
        <strain evidence="1">NSJ-54</strain>
    </source>
</reference>
<protein>
    <submittedName>
        <fullName evidence="1">Uncharacterized protein</fullName>
    </submittedName>
</protein>
<evidence type="ECO:0000313" key="1">
    <source>
        <dbReference type="EMBL" id="MBC8570602.1"/>
    </source>
</evidence>
<name>A0A926IBW3_9FIRM</name>
<gene>
    <name evidence="1" type="ORF">H8709_07115</name>
</gene>